<evidence type="ECO:0000256" key="5">
    <source>
        <dbReference type="ARBA" id="ARBA00023122"/>
    </source>
</evidence>
<accession>A0A660SFE7</accession>
<evidence type="ECO:0000256" key="1">
    <source>
        <dbReference type="ARBA" id="ARBA00004651"/>
    </source>
</evidence>
<reference evidence="8 9" key="1">
    <citation type="submission" date="2018-06" db="EMBL/GenBank/DDBJ databases">
        <title>Extensive metabolic versatility and redundancy in microbially diverse, dynamic hydrothermal sediments.</title>
        <authorList>
            <person name="Dombrowski N."/>
            <person name="Teske A."/>
            <person name="Baker B.J."/>
        </authorList>
    </citation>
    <scope>NUCLEOTIDE SEQUENCE [LARGE SCALE GENOMIC DNA]</scope>
    <source>
        <strain evidence="8">B36_G15</strain>
    </source>
</reference>
<dbReference type="PANTHER" id="PTHR22777:SF32">
    <property type="entry name" value="UPF0053 INNER MEMBRANE PROTEIN YFJD"/>
    <property type="match status" value="1"/>
</dbReference>
<keyword evidence="3" id="KW-0472">Membrane</keyword>
<sequence length="231" mass="26596">MKIEDRMIAEIKKLRGTPISRVMVPRIDMVTIGADRDLRSLIDLFSRFRFSRYPVFWRNEGNIIGIIYIKDILPFWNEYETHPVVEFIRLPHFIYEAKSVLDSFLELQAGKISLAIVIDEFGGTVGMVTIEDLLEEVFGEIYDEYEIAKEPYLIPVGEGGFIVDGRFGIEDLIEKTGLKLPLGDVNTVGGFVSLLADRIPKQGEVFFYRDLEFRVISASKKRVERVLIKKR</sequence>
<dbReference type="EMBL" id="QNBE01000080">
    <property type="protein sequence ID" value="RKX69518.1"/>
    <property type="molecule type" value="Genomic_DNA"/>
</dbReference>
<dbReference type="CDD" id="cd04590">
    <property type="entry name" value="CBS_pair_CorC_HlyC_assoc"/>
    <property type="match status" value="1"/>
</dbReference>
<dbReference type="SMART" id="SM01091">
    <property type="entry name" value="CorC_HlyC"/>
    <property type="match status" value="1"/>
</dbReference>
<dbReference type="InterPro" id="IPR005170">
    <property type="entry name" value="Transptr-assoc_dom"/>
</dbReference>
<dbReference type="InterPro" id="IPR044751">
    <property type="entry name" value="Ion_transp-like_CBS"/>
</dbReference>
<dbReference type="InterPro" id="IPR036318">
    <property type="entry name" value="FAD-bd_PCMH-like_sf"/>
</dbReference>
<dbReference type="GO" id="GO:0050660">
    <property type="term" value="F:flavin adenine dinucleotide binding"/>
    <property type="evidence" value="ECO:0007669"/>
    <property type="project" value="InterPro"/>
</dbReference>
<dbReference type="SUPFAM" id="SSF54631">
    <property type="entry name" value="CBS-domain pair"/>
    <property type="match status" value="1"/>
</dbReference>
<dbReference type="PROSITE" id="PS51371">
    <property type="entry name" value="CBS"/>
    <property type="match status" value="2"/>
</dbReference>
<dbReference type="InterPro" id="IPR000644">
    <property type="entry name" value="CBS_dom"/>
</dbReference>
<feature type="domain" description="CBS" evidence="7">
    <location>
        <begin position="87"/>
        <end position="144"/>
    </location>
</feature>
<evidence type="ECO:0000313" key="8">
    <source>
        <dbReference type="EMBL" id="RKX69518.1"/>
    </source>
</evidence>
<dbReference type="Pfam" id="PF00571">
    <property type="entry name" value="CBS"/>
    <property type="match status" value="2"/>
</dbReference>
<evidence type="ECO:0000313" key="9">
    <source>
        <dbReference type="Proteomes" id="UP000268469"/>
    </source>
</evidence>
<dbReference type="InterPro" id="IPR046342">
    <property type="entry name" value="CBS_dom_sf"/>
</dbReference>
<keyword evidence="5 6" id="KW-0129">CBS domain</keyword>
<dbReference type="Gene3D" id="3.30.465.10">
    <property type="match status" value="1"/>
</dbReference>
<evidence type="ECO:0000256" key="3">
    <source>
        <dbReference type="ARBA" id="ARBA00022475"/>
    </source>
</evidence>
<keyword evidence="4" id="KW-0677">Repeat</keyword>
<dbReference type="InterPro" id="IPR016169">
    <property type="entry name" value="FAD-bd_PCMH_sub2"/>
</dbReference>
<dbReference type="GO" id="GO:0005886">
    <property type="term" value="C:plasma membrane"/>
    <property type="evidence" value="ECO:0007669"/>
    <property type="project" value="UniProtKB-SubCell"/>
</dbReference>
<dbReference type="FunFam" id="3.10.580.10:FF:000002">
    <property type="entry name" value="Magnesium/cobalt efflux protein CorC"/>
    <property type="match status" value="1"/>
</dbReference>
<name>A0A660SFE7_UNCW3</name>
<evidence type="ECO:0000256" key="4">
    <source>
        <dbReference type="ARBA" id="ARBA00022737"/>
    </source>
</evidence>
<dbReference type="Pfam" id="PF03471">
    <property type="entry name" value="CorC_HlyC"/>
    <property type="match status" value="1"/>
</dbReference>
<comment type="caution">
    <text evidence="8">The sequence shown here is derived from an EMBL/GenBank/DDBJ whole genome shotgun (WGS) entry which is preliminary data.</text>
</comment>
<gene>
    <name evidence="8" type="ORF">DRP53_07930</name>
</gene>
<keyword evidence="3" id="KW-1003">Cell membrane</keyword>
<evidence type="ECO:0000256" key="2">
    <source>
        <dbReference type="ARBA" id="ARBA00006337"/>
    </source>
</evidence>
<dbReference type="Gene3D" id="3.10.580.10">
    <property type="entry name" value="CBS-domain"/>
    <property type="match status" value="1"/>
</dbReference>
<dbReference type="SUPFAM" id="SSF56176">
    <property type="entry name" value="FAD-binding/transporter-associated domain-like"/>
    <property type="match status" value="1"/>
</dbReference>
<proteinExistence type="inferred from homology"/>
<organism evidence="8 9">
    <name type="scientific">candidate division WOR-3 bacterium</name>
    <dbReference type="NCBI Taxonomy" id="2052148"/>
    <lineage>
        <taxon>Bacteria</taxon>
        <taxon>Bacteria division WOR-3</taxon>
    </lineage>
</organism>
<evidence type="ECO:0000259" key="7">
    <source>
        <dbReference type="PROSITE" id="PS51371"/>
    </source>
</evidence>
<dbReference type="Proteomes" id="UP000268469">
    <property type="component" value="Unassembled WGS sequence"/>
</dbReference>
<comment type="similarity">
    <text evidence="2">Belongs to the UPF0053 family.</text>
</comment>
<dbReference type="AlphaFoldDB" id="A0A660SFE7"/>
<feature type="domain" description="CBS" evidence="7">
    <location>
        <begin position="23"/>
        <end position="84"/>
    </location>
</feature>
<protein>
    <recommendedName>
        <fullName evidence="7">CBS domain-containing protein</fullName>
    </recommendedName>
</protein>
<dbReference type="PANTHER" id="PTHR22777">
    <property type="entry name" value="HEMOLYSIN-RELATED"/>
    <property type="match status" value="1"/>
</dbReference>
<comment type="subcellular location">
    <subcellularLocation>
        <location evidence="1">Cell membrane</location>
        <topology evidence="1">Multi-pass membrane protein</topology>
    </subcellularLocation>
</comment>
<evidence type="ECO:0000256" key="6">
    <source>
        <dbReference type="PROSITE-ProRule" id="PRU00703"/>
    </source>
</evidence>